<dbReference type="InterPro" id="IPR022284">
    <property type="entry name" value="GPAT/DHAPAT"/>
</dbReference>
<accession>A0A1G6CNB9</accession>
<dbReference type="PIRSF" id="PIRSF000437">
    <property type="entry name" value="GPAT_DHAPAT"/>
    <property type="match status" value="1"/>
</dbReference>
<dbReference type="AlphaFoldDB" id="A0A1G6CNB9"/>
<keyword evidence="10 15" id="KW-0472">Membrane</keyword>
<dbReference type="GO" id="GO:0004366">
    <property type="term" value="F:glycerol-3-phosphate O-acyltransferase activity"/>
    <property type="evidence" value="ECO:0007669"/>
    <property type="project" value="UniProtKB-UniRule"/>
</dbReference>
<dbReference type="GO" id="GO:0006631">
    <property type="term" value="P:fatty acid metabolic process"/>
    <property type="evidence" value="ECO:0007669"/>
    <property type="project" value="TreeGrafter"/>
</dbReference>
<dbReference type="GO" id="GO:0005886">
    <property type="term" value="C:plasma membrane"/>
    <property type="evidence" value="ECO:0007669"/>
    <property type="project" value="UniProtKB-SubCell"/>
</dbReference>
<dbReference type="Proteomes" id="UP000199626">
    <property type="component" value="Unassembled WGS sequence"/>
</dbReference>
<evidence type="ECO:0000313" key="17">
    <source>
        <dbReference type="EMBL" id="SDB34338.1"/>
    </source>
</evidence>
<dbReference type="PANTHER" id="PTHR12563">
    <property type="entry name" value="GLYCEROL-3-PHOSPHATE ACYLTRANSFERASE"/>
    <property type="match status" value="1"/>
</dbReference>
<dbReference type="InterPro" id="IPR002123">
    <property type="entry name" value="Plipid/glycerol_acylTrfase"/>
</dbReference>
<dbReference type="OrthoDB" id="335193at2"/>
<dbReference type="UniPathway" id="UPA00557">
    <property type="reaction ID" value="UER00612"/>
</dbReference>
<dbReference type="GO" id="GO:0016024">
    <property type="term" value="P:CDP-diacylglycerol biosynthetic process"/>
    <property type="evidence" value="ECO:0007669"/>
    <property type="project" value="UniProtKB-UniRule"/>
</dbReference>
<comment type="pathway">
    <text evidence="3">Lipid metabolism.</text>
</comment>
<name>A0A1G6CNB9_9GAMM</name>
<evidence type="ECO:0000256" key="2">
    <source>
        <dbReference type="ARBA" id="ARBA00004765"/>
    </source>
</evidence>
<keyword evidence="7 15" id="KW-1003">Cell membrane</keyword>
<comment type="catalytic activity">
    <reaction evidence="14 15">
        <text>sn-glycerol 3-phosphate + an acyl-CoA = a 1-acyl-sn-glycero-3-phosphate + CoA</text>
        <dbReference type="Rhea" id="RHEA:15325"/>
        <dbReference type="ChEBI" id="CHEBI:57287"/>
        <dbReference type="ChEBI" id="CHEBI:57597"/>
        <dbReference type="ChEBI" id="CHEBI:57970"/>
        <dbReference type="ChEBI" id="CHEBI:58342"/>
        <dbReference type="EC" id="2.3.1.15"/>
    </reaction>
</comment>
<keyword evidence="11 15" id="KW-0594">Phospholipid biosynthesis</keyword>
<feature type="domain" description="Phospholipid/glycerol acyltransferase" evidence="16">
    <location>
        <begin position="295"/>
        <end position="422"/>
    </location>
</feature>
<comment type="domain">
    <text evidence="15">The HXXXXD motif is essential for acyltransferase activity and may constitute the binding site for the phosphate moiety of the glycerol-3-phosphate.</text>
</comment>
<evidence type="ECO:0000256" key="13">
    <source>
        <dbReference type="ARBA" id="ARBA00023315"/>
    </source>
</evidence>
<evidence type="ECO:0000256" key="8">
    <source>
        <dbReference type="ARBA" id="ARBA00022516"/>
    </source>
</evidence>
<keyword evidence="9 15" id="KW-0808">Transferase</keyword>
<evidence type="ECO:0000256" key="15">
    <source>
        <dbReference type="HAMAP-Rule" id="MF_00393"/>
    </source>
</evidence>
<dbReference type="NCBIfam" id="TIGR03703">
    <property type="entry name" value="plsB"/>
    <property type="match status" value="1"/>
</dbReference>
<dbReference type="SMART" id="SM00563">
    <property type="entry name" value="PlsC"/>
    <property type="match status" value="1"/>
</dbReference>
<comment type="subcellular location">
    <subcellularLocation>
        <location evidence="1 15">Cell membrane</location>
        <topology evidence="1 15">Peripheral membrane protein</topology>
        <orientation evidence="1 15">Cytoplasmic side</orientation>
    </subcellularLocation>
</comment>
<evidence type="ECO:0000256" key="3">
    <source>
        <dbReference type="ARBA" id="ARBA00005189"/>
    </source>
</evidence>
<dbReference type="CDD" id="cd07993">
    <property type="entry name" value="LPLAT_DHAPAT-like"/>
    <property type="match status" value="1"/>
</dbReference>
<evidence type="ECO:0000256" key="7">
    <source>
        <dbReference type="ARBA" id="ARBA00022475"/>
    </source>
</evidence>
<feature type="short sequence motif" description="HXXXXD motif" evidence="15">
    <location>
        <begin position="300"/>
        <end position="305"/>
    </location>
</feature>
<dbReference type="Pfam" id="PF19277">
    <property type="entry name" value="GPAT_C"/>
    <property type="match status" value="1"/>
</dbReference>
<sequence length="816" mass="92843">MSLKGFWRALMYWPVRWLTRFEFILDESAQQLAGCNHVVYVLRSTSITDQLVAERAIRQAGLPELNSELWINGQQYARVMYLDQTAQNSAAQALVDFERLIAAHQADPQLNVQVIPIGMFWGRKPGQEAREGRTMVADIDNPGRWRKFWLVMFSGRHVFLRASTPVQLAVMAEQRGSTQRLAHKLARVARVHFVRLRHAVAGPKMTVRAVVIQDLLDTPALQQAIADEARSKKISQAQARKIAEKYLHEIAANYSDTLVRLLDRFMTWCWSRIYNGIHIEGSERVRELAEAGHEIVYVPCHRSHMDYLLLSYVIYKEGLVPPHIAAGVNLNFFPAGPLFRRGGAFFIRRSFRGNKLYSTVFREYLNRLFQKGYPVEYFTEGGRSRTGRLLPPKTGMIAMTVQGMLRGQNRPMSLVPVYLGYEHVMEVGTYLKELKGKSKDKESVWQVLSSLRHLRNFGHGYVCFGKPINLGETLEQLQPDWRDSITTGAEEPERPKWLTPTVNLLANQIMYHINDAAALNSVNLCALAILSSEQHALSREKLVNQLNLYTQLLREVPYSRQAYVPEMDGDALWELAKKHDKFIVENDGIGELIRLDGTTAIAMTYYRNNIIHMMIVPALLAAFALGHKRFHADQAEQLLTQLHPLLQQELFISHRAEDMGLWVRALLEQFVQLGLIQHVGDAQYRVAQRDSQAYAQLVLLARSSSETAQRYAIVLELLQQAQPISRNDLEQYAVQLAERLSAIHGISAPEFFDKKVLSTLVATLKAEGYFNLTDSGDILADHRVGELSDEVDLLLEPAVMQTIRQSVQQLVTNELI</sequence>
<evidence type="ECO:0000256" key="4">
    <source>
        <dbReference type="ARBA" id="ARBA00007937"/>
    </source>
</evidence>
<evidence type="ECO:0000256" key="9">
    <source>
        <dbReference type="ARBA" id="ARBA00022679"/>
    </source>
</evidence>
<dbReference type="STRING" id="1159017.SAMN02927930_01324"/>
<dbReference type="InterPro" id="IPR045520">
    <property type="entry name" value="GPAT/DHAPAT_C"/>
</dbReference>
<keyword evidence="8 15" id="KW-0444">Lipid biosynthesis</keyword>
<dbReference type="RefSeq" id="WP_092592946.1">
    <property type="nucleotide sequence ID" value="NZ_FMXN01000006.1"/>
</dbReference>
<evidence type="ECO:0000259" key="16">
    <source>
        <dbReference type="SMART" id="SM00563"/>
    </source>
</evidence>
<evidence type="ECO:0000256" key="12">
    <source>
        <dbReference type="ARBA" id="ARBA00023264"/>
    </source>
</evidence>
<comment type="pathway">
    <text evidence="2 15">Phospholipid metabolism; CDP-diacylglycerol biosynthesis; CDP-diacylglycerol from sn-glycerol 3-phosphate: step 1/3.</text>
</comment>
<evidence type="ECO:0000256" key="10">
    <source>
        <dbReference type="ARBA" id="ARBA00023136"/>
    </source>
</evidence>
<gene>
    <name evidence="15" type="primary">plsB</name>
    <name evidence="17" type="ORF">SAMN02927930_01324</name>
</gene>
<dbReference type="Pfam" id="PF01553">
    <property type="entry name" value="Acyltransferase"/>
    <property type="match status" value="1"/>
</dbReference>
<keyword evidence="15" id="KW-0443">Lipid metabolism</keyword>
<dbReference type="InterPro" id="IPR028354">
    <property type="entry name" value="GPAT_PlsB"/>
</dbReference>
<keyword evidence="12 15" id="KW-1208">Phospholipid metabolism</keyword>
<dbReference type="HAMAP" id="MF_00393">
    <property type="entry name" value="Glyc3P_acyltrans"/>
    <property type="match status" value="1"/>
</dbReference>
<evidence type="ECO:0000256" key="14">
    <source>
        <dbReference type="ARBA" id="ARBA00048427"/>
    </source>
</evidence>
<dbReference type="EMBL" id="FMXN01000006">
    <property type="protein sequence ID" value="SDB34338.1"/>
    <property type="molecule type" value="Genomic_DNA"/>
</dbReference>
<evidence type="ECO:0000256" key="1">
    <source>
        <dbReference type="ARBA" id="ARBA00004413"/>
    </source>
</evidence>
<evidence type="ECO:0000256" key="5">
    <source>
        <dbReference type="ARBA" id="ARBA00013113"/>
    </source>
</evidence>
<evidence type="ECO:0000256" key="11">
    <source>
        <dbReference type="ARBA" id="ARBA00023209"/>
    </source>
</evidence>
<dbReference type="PIRSF" id="PIRSF500064">
    <property type="entry name" value="GPAT"/>
    <property type="match status" value="1"/>
</dbReference>
<comment type="similarity">
    <text evidence="4 15">Belongs to the GPAT/DAPAT family.</text>
</comment>
<protein>
    <recommendedName>
        <fullName evidence="6 15">Glycerol-3-phosphate acyltransferase</fullName>
        <shortName evidence="15">GPAT</shortName>
        <ecNumber evidence="5 15">2.3.1.15</ecNumber>
    </recommendedName>
</protein>
<keyword evidence="13 15" id="KW-0012">Acyltransferase</keyword>
<dbReference type="SUPFAM" id="SSF69593">
    <property type="entry name" value="Glycerol-3-phosphate (1)-acyltransferase"/>
    <property type="match status" value="1"/>
</dbReference>
<dbReference type="EC" id="2.3.1.15" evidence="5 15"/>
<dbReference type="NCBIfam" id="NF003441">
    <property type="entry name" value="PRK04974.1"/>
    <property type="match status" value="1"/>
</dbReference>
<dbReference type="PANTHER" id="PTHR12563:SF17">
    <property type="entry name" value="DIHYDROXYACETONE PHOSPHATE ACYLTRANSFERASE"/>
    <property type="match status" value="1"/>
</dbReference>
<proteinExistence type="inferred from homology"/>
<dbReference type="InterPro" id="IPR041728">
    <property type="entry name" value="GPAT/DHAPAT_LPLAT"/>
</dbReference>
<organism evidence="17 18">
    <name type="scientific">Pseudidiomarina indica</name>
    <dbReference type="NCBI Taxonomy" id="1159017"/>
    <lineage>
        <taxon>Bacteria</taxon>
        <taxon>Pseudomonadati</taxon>
        <taxon>Pseudomonadota</taxon>
        <taxon>Gammaproteobacteria</taxon>
        <taxon>Alteromonadales</taxon>
        <taxon>Idiomarinaceae</taxon>
        <taxon>Pseudidiomarina</taxon>
    </lineage>
</organism>
<reference evidence="18" key="1">
    <citation type="submission" date="2016-10" db="EMBL/GenBank/DDBJ databases">
        <authorList>
            <person name="Varghese N."/>
            <person name="Submissions S."/>
        </authorList>
    </citation>
    <scope>NUCLEOTIDE SEQUENCE [LARGE SCALE GENOMIC DNA]</scope>
    <source>
        <strain evidence="18">CGMCC 1.10824</strain>
    </source>
</reference>
<keyword evidence="18" id="KW-1185">Reference proteome</keyword>
<evidence type="ECO:0000256" key="6">
    <source>
        <dbReference type="ARBA" id="ARBA00013432"/>
    </source>
</evidence>
<evidence type="ECO:0000313" key="18">
    <source>
        <dbReference type="Proteomes" id="UP000199626"/>
    </source>
</evidence>